<comment type="caution">
    <text evidence="3">The sequence shown here is derived from an EMBL/GenBank/DDBJ whole genome shotgun (WGS) entry which is preliminary data.</text>
</comment>
<accession>A0A3R0UF65</accession>
<dbReference type="GO" id="GO:0043709">
    <property type="term" value="P:cell adhesion involved in single-species biofilm formation"/>
    <property type="evidence" value="ECO:0007669"/>
    <property type="project" value="TreeGrafter"/>
</dbReference>
<dbReference type="AlphaFoldDB" id="A0A3R0UF65"/>
<evidence type="ECO:0000256" key="1">
    <source>
        <dbReference type="SAM" id="SignalP"/>
    </source>
</evidence>
<proteinExistence type="predicted"/>
<feature type="chain" id="PRO_5018715020" evidence="1">
    <location>
        <begin position="23"/>
        <end position="198"/>
    </location>
</feature>
<dbReference type="PANTHER" id="PTHR33420:SF11">
    <property type="entry name" value="FIMBRIAL-LIKE PROTEIN"/>
    <property type="match status" value="1"/>
</dbReference>
<reference evidence="3" key="1">
    <citation type="submission" date="2018-10" db="EMBL/GenBank/DDBJ databases">
        <authorList>
            <consortium name="PulseNet: The National Subtyping Network for Foodborne Disease Surveillance"/>
            <person name="Tarr C.L."/>
            <person name="Trees E."/>
            <person name="Katz L.S."/>
            <person name="Carleton-Romer H.A."/>
            <person name="Stroika S."/>
            <person name="Kucerova Z."/>
            <person name="Roache K.F."/>
            <person name="Sabol A.L."/>
            <person name="Besser J."/>
            <person name="Gerner-Smidt P."/>
        </authorList>
    </citation>
    <scope>NUCLEOTIDE SEQUENCE [LARGE SCALE GENOMIC DNA]</scope>
    <source>
        <strain evidence="3">PNUSAS056479</strain>
    </source>
</reference>
<feature type="domain" description="Fimbrial-type adhesion" evidence="2">
    <location>
        <begin position="39"/>
        <end position="197"/>
    </location>
</feature>
<keyword evidence="1" id="KW-0732">Signal</keyword>
<dbReference type="Pfam" id="PF00419">
    <property type="entry name" value="Fimbrial"/>
    <property type="match status" value="1"/>
</dbReference>
<dbReference type="InterPro" id="IPR000259">
    <property type="entry name" value="Adhesion_dom_fimbrial"/>
</dbReference>
<feature type="signal peptide" evidence="1">
    <location>
        <begin position="1"/>
        <end position="22"/>
    </location>
</feature>
<dbReference type="Proteomes" id="UP000885317">
    <property type="component" value="Unassembled WGS sequence"/>
</dbReference>
<name>A0A3R0UF65_SALER</name>
<dbReference type="EMBL" id="RUTY01000046">
    <property type="protein sequence ID" value="MLE33289.1"/>
    <property type="molecule type" value="Genomic_DNA"/>
</dbReference>
<protein>
    <submittedName>
        <fullName evidence="3">Fimbrial protein</fullName>
    </submittedName>
</protein>
<dbReference type="InterPro" id="IPR008966">
    <property type="entry name" value="Adhesion_dom_sf"/>
</dbReference>
<evidence type="ECO:0000259" key="2">
    <source>
        <dbReference type="Pfam" id="PF00419"/>
    </source>
</evidence>
<dbReference type="SUPFAM" id="SSF49401">
    <property type="entry name" value="Bacterial adhesins"/>
    <property type="match status" value="1"/>
</dbReference>
<dbReference type="GO" id="GO:0009289">
    <property type="term" value="C:pilus"/>
    <property type="evidence" value="ECO:0007669"/>
    <property type="project" value="InterPro"/>
</dbReference>
<dbReference type="InterPro" id="IPR050263">
    <property type="entry name" value="Bact_Fimbrial_Adh_Pro"/>
</dbReference>
<sequence>MMKKTLFATLTMAVFVSATAYAASETPVTAGGDFGGGTINFTGSVTQAPCSIAPNDDNQTINLGQVSEKLLASSSGKGSSVVPVTIHLQSCDLSTTAGGIAFTKAHVEFTGAGIDSSNAIKGYLVNSGSATNVAVQLTDLAGTAMDISTGKGTSDVTLSSGDNNILQFGAHIVNSSTGGGTVTPGNVKATVTYKLKYS</sequence>
<evidence type="ECO:0000313" key="3">
    <source>
        <dbReference type="EMBL" id="MLE33289.1"/>
    </source>
</evidence>
<gene>
    <name evidence="3" type="ORF">EBH50_25990</name>
</gene>
<dbReference type="InterPro" id="IPR036937">
    <property type="entry name" value="Adhesion_dom_fimbrial_sf"/>
</dbReference>
<dbReference type="Gene3D" id="2.60.40.1090">
    <property type="entry name" value="Fimbrial-type adhesion domain"/>
    <property type="match status" value="1"/>
</dbReference>
<organism evidence="3">
    <name type="scientific">Salmonella enterica</name>
    <name type="common">Salmonella choleraesuis</name>
    <dbReference type="NCBI Taxonomy" id="28901"/>
    <lineage>
        <taxon>Bacteria</taxon>
        <taxon>Pseudomonadati</taxon>
        <taxon>Pseudomonadota</taxon>
        <taxon>Gammaproteobacteria</taxon>
        <taxon>Enterobacterales</taxon>
        <taxon>Enterobacteriaceae</taxon>
        <taxon>Salmonella</taxon>
    </lineage>
</organism>
<dbReference type="PANTHER" id="PTHR33420">
    <property type="entry name" value="FIMBRIAL SUBUNIT ELFA-RELATED"/>
    <property type="match status" value="1"/>
</dbReference>